<evidence type="ECO:0000256" key="1">
    <source>
        <dbReference type="ARBA" id="ARBA00008645"/>
    </source>
</evidence>
<feature type="signal peptide" evidence="3">
    <location>
        <begin position="1"/>
        <end position="27"/>
    </location>
</feature>
<feature type="domain" description="Xaa-Pro dipeptidyl-peptidase C-terminal" evidence="4">
    <location>
        <begin position="295"/>
        <end position="527"/>
    </location>
</feature>
<evidence type="ECO:0000256" key="3">
    <source>
        <dbReference type="SAM" id="SignalP"/>
    </source>
</evidence>
<accession>A0A147KDY6</accession>
<dbReference type="PANTHER" id="PTHR22946">
    <property type="entry name" value="DIENELACTONE HYDROLASE DOMAIN-CONTAINING PROTEIN-RELATED"/>
    <property type="match status" value="1"/>
</dbReference>
<sequence>MRRLSAVIGAALVTLLTATLLSPPAHASVGSTTRRVSITVDDGVKLSALVITPTGTPGPHPLLVMPSAWATNKLLYVGAAWKLARESGYQVVSYTSRGFNESGGTIEVAGPRDVADARAVIDWALANTDADPERIGMAGISYGAGISLLTAAEDDRVRAVGAMSGWADLAASVYPNQTLSTQAIELLLSSAHLTGRPGSTLQEMERGYRRGDVQPALDAAPARSPATRVEALNANGTAVMIAHAWNDGIFPPSQMTDFYTALRGPKRLMLAPGDHATQEAFGAFGLPDETWESLTRWFDHHLRGVDNGIDAEPPVQVKPNSGGGTWTGYPDWPSVTASQTVYHLTKPAATWTNWRTTGGLAAEPATGWSYQIRTALGTAANSGALMLSGAVQQFADIPTGVSLPLVSRVYAGVWTGPALNGVTVSGTPRVRLTVTPNRSDASLFVYLYAVDSTGTGALVTHKPYTLRGATPGKAQTVEIALEPVVWRVPSGHRLALVVDGQDLRYGSENGVGATVTVSSPAASPSWLRIPTA</sequence>
<dbReference type="InterPro" id="IPR000383">
    <property type="entry name" value="Xaa-Pro-like_dom"/>
</dbReference>
<dbReference type="InterPro" id="IPR008979">
    <property type="entry name" value="Galactose-bd-like_sf"/>
</dbReference>
<dbReference type="SUPFAM" id="SSF53474">
    <property type="entry name" value="alpha/beta-Hydrolases"/>
    <property type="match status" value="1"/>
</dbReference>
<dbReference type="GO" id="GO:0052689">
    <property type="term" value="F:carboxylic ester hydrolase activity"/>
    <property type="evidence" value="ECO:0007669"/>
    <property type="project" value="UniProtKB-ARBA"/>
</dbReference>
<dbReference type="InterPro" id="IPR005674">
    <property type="entry name" value="CocE/Ser_esterase"/>
</dbReference>
<comment type="similarity">
    <text evidence="1">Belongs to the AB hydrolase superfamily.</text>
</comment>
<dbReference type="InterPro" id="IPR013736">
    <property type="entry name" value="Xaa-Pro_dipept_C"/>
</dbReference>
<organism evidence="5 6">
    <name type="scientific">Thermobifida cellulosilytica TB100</name>
    <dbReference type="NCBI Taxonomy" id="665004"/>
    <lineage>
        <taxon>Bacteria</taxon>
        <taxon>Bacillati</taxon>
        <taxon>Actinomycetota</taxon>
        <taxon>Actinomycetes</taxon>
        <taxon>Streptosporangiales</taxon>
        <taxon>Nocardiopsidaceae</taxon>
        <taxon>Thermobifida</taxon>
    </lineage>
</organism>
<dbReference type="Gene3D" id="3.40.50.1820">
    <property type="entry name" value="alpha/beta hydrolase"/>
    <property type="match status" value="1"/>
</dbReference>
<dbReference type="OrthoDB" id="3276960at2"/>
<dbReference type="EMBL" id="LGEM01000124">
    <property type="protein sequence ID" value="KUP95478.1"/>
    <property type="molecule type" value="Genomic_DNA"/>
</dbReference>
<keyword evidence="3" id="KW-0732">Signal</keyword>
<dbReference type="Pfam" id="PF02129">
    <property type="entry name" value="Peptidase_S15"/>
    <property type="match status" value="1"/>
</dbReference>
<name>A0A147KDY6_THECS</name>
<dbReference type="InterPro" id="IPR029058">
    <property type="entry name" value="AB_hydrolase_fold"/>
</dbReference>
<gene>
    <name evidence="5" type="ORF">AC529_17380</name>
</gene>
<dbReference type="Pfam" id="PF08530">
    <property type="entry name" value="PepX_C"/>
    <property type="match status" value="1"/>
</dbReference>
<dbReference type="AlphaFoldDB" id="A0A147KDY6"/>
<keyword evidence="2" id="KW-0378">Hydrolase</keyword>
<reference evidence="6" key="1">
    <citation type="journal article" date="2017" name="Acta Aliment.">
        <title>Plant polysaccharide degrading enzyme system of Thermpbifida cellulosilytica TB100 revealed by de novo genome project data.</title>
        <authorList>
            <person name="Toth A."/>
            <person name="Baka E."/>
            <person name="Luzics S."/>
            <person name="Bata-Vidacs I."/>
            <person name="Nagy I."/>
            <person name="Balint B."/>
            <person name="Herceg R."/>
            <person name="Olasz F."/>
            <person name="Wilk T."/>
            <person name="Nagy T."/>
            <person name="Kriszt B."/>
            <person name="Nagy I."/>
            <person name="Kukolya J."/>
        </authorList>
    </citation>
    <scope>NUCLEOTIDE SEQUENCE [LARGE SCALE GENOMIC DNA]</scope>
    <source>
        <strain evidence="6">TB100</strain>
    </source>
</reference>
<evidence type="ECO:0000256" key="2">
    <source>
        <dbReference type="ARBA" id="ARBA00022801"/>
    </source>
</evidence>
<dbReference type="PANTHER" id="PTHR22946:SF9">
    <property type="entry name" value="POLYKETIDE TRANSFERASE AF380"/>
    <property type="match status" value="1"/>
</dbReference>
<dbReference type="PATRIC" id="fig|665004.4.peg.272"/>
<dbReference type="NCBIfam" id="TIGR00976">
    <property type="entry name" value="CocE_NonD"/>
    <property type="match status" value="1"/>
</dbReference>
<evidence type="ECO:0000313" key="6">
    <source>
        <dbReference type="Proteomes" id="UP000074382"/>
    </source>
</evidence>
<feature type="chain" id="PRO_5007549782" evidence="3">
    <location>
        <begin position="28"/>
        <end position="532"/>
    </location>
</feature>
<protein>
    <submittedName>
        <fullName evidence="5">X-Pro dipeptidyl-peptidase</fullName>
    </submittedName>
</protein>
<evidence type="ECO:0000259" key="4">
    <source>
        <dbReference type="SMART" id="SM00939"/>
    </source>
</evidence>
<dbReference type="Proteomes" id="UP000074382">
    <property type="component" value="Unassembled WGS sequence"/>
</dbReference>
<proteinExistence type="inferred from homology"/>
<evidence type="ECO:0000313" key="5">
    <source>
        <dbReference type="EMBL" id="KUP95478.1"/>
    </source>
</evidence>
<dbReference type="InterPro" id="IPR050261">
    <property type="entry name" value="FrsA_esterase"/>
</dbReference>
<dbReference type="RefSeq" id="WP_068753090.1">
    <property type="nucleotide sequence ID" value="NZ_KQ950180.1"/>
</dbReference>
<dbReference type="SUPFAM" id="SSF49785">
    <property type="entry name" value="Galactose-binding domain-like"/>
    <property type="match status" value="1"/>
</dbReference>
<comment type="caution">
    <text evidence="5">The sequence shown here is derived from an EMBL/GenBank/DDBJ whole genome shotgun (WGS) entry which is preliminary data.</text>
</comment>
<keyword evidence="6" id="KW-1185">Reference proteome</keyword>
<dbReference type="Gene3D" id="2.60.120.260">
    <property type="entry name" value="Galactose-binding domain-like"/>
    <property type="match status" value="1"/>
</dbReference>
<dbReference type="GO" id="GO:0008239">
    <property type="term" value="F:dipeptidyl-peptidase activity"/>
    <property type="evidence" value="ECO:0007669"/>
    <property type="project" value="InterPro"/>
</dbReference>
<dbReference type="STRING" id="665004.AC529_17380"/>
<dbReference type="SMART" id="SM00939">
    <property type="entry name" value="PepX_C"/>
    <property type="match status" value="1"/>
</dbReference>